<dbReference type="RefSeq" id="XP_023431171.1">
    <property type="nucleotide sequence ID" value="XM_023578347.1"/>
</dbReference>
<dbReference type="AlphaFoldDB" id="S0E2R8"/>
<dbReference type="EMBL" id="HF679027">
    <property type="protein sequence ID" value="CCT69091.1"/>
    <property type="molecule type" value="Genomic_DNA"/>
</dbReference>
<dbReference type="HOGENOM" id="CLU_863425_0_0_1"/>
<evidence type="ECO:0000256" key="1">
    <source>
        <dbReference type="SAM" id="MobiDB-lite"/>
    </source>
</evidence>
<proteinExistence type="predicted"/>
<keyword evidence="3" id="KW-1185">Reference proteome</keyword>
<sequence>MDPLSITSASVALAAAVYKCTIADATDSLSDLAEEAQLIQGALQVVEDALRTIMSLTLTTNLSKRSHELPRRELDTPAQESNVIIIKPVEDLIDLSCEPSEQATLMPPFIRPQSTDLIGLQFMPIASDDEVDSPSRLDVSQAAEPMNTRGITGYLRESSLPPEVHPAVAEASRIVLASDMVSDELLDGSPMGSSQAPNIEEFGLQKSLVDLEAKHGHAQRRRASPRGSAEISDEMRKGSVTTKTKHGQKITLQSQTKRPQQKHRFHKVNPGTPPDEKGPMLLKTVEDAIQRLIVPELNAKNEKAQLGRRFTGAEVSRYMSSC</sequence>
<name>S0E2R8_GIBF5</name>
<feature type="region of interest" description="Disordered" evidence="1">
    <location>
        <begin position="215"/>
        <end position="279"/>
    </location>
</feature>
<accession>S0E2R8</accession>
<evidence type="ECO:0000313" key="3">
    <source>
        <dbReference type="Proteomes" id="UP000016800"/>
    </source>
</evidence>
<gene>
    <name evidence="2" type="ORF">FFUJ_08027</name>
</gene>
<dbReference type="GeneID" id="35401504"/>
<protein>
    <submittedName>
        <fullName evidence="2">Uncharacterized protein</fullName>
    </submittedName>
</protein>
<reference evidence="3" key="1">
    <citation type="journal article" date="2013" name="PLoS Pathog.">
        <title>Deciphering the cryptic genome: genome-wide analyses of the rice pathogen Fusarium fujikuroi reveal complex regulation of secondary metabolism and novel metabolites.</title>
        <authorList>
            <person name="Wiemann P."/>
            <person name="Sieber C.M."/>
            <person name="von Bargen K.W."/>
            <person name="Studt L."/>
            <person name="Niehaus E.M."/>
            <person name="Espino J.J."/>
            <person name="Huss K."/>
            <person name="Michielse C.B."/>
            <person name="Albermann S."/>
            <person name="Wagner D."/>
            <person name="Bergner S.V."/>
            <person name="Connolly L.R."/>
            <person name="Fischer A."/>
            <person name="Reuter G."/>
            <person name="Kleigrewe K."/>
            <person name="Bald T."/>
            <person name="Wingfield B.D."/>
            <person name="Ophir R."/>
            <person name="Freeman S."/>
            <person name="Hippler M."/>
            <person name="Smith K.M."/>
            <person name="Brown D.W."/>
            <person name="Proctor R.H."/>
            <person name="Munsterkotter M."/>
            <person name="Freitag M."/>
            <person name="Humpf H.U."/>
            <person name="Guldener U."/>
            <person name="Tudzynski B."/>
        </authorList>
    </citation>
    <scope>NUCLEOTIDE SEQUENCE [LARGE SCALE GENOMIC DNA]</scope>
    <source>
        <strain evidence="3">CBS 195.34 / IMI 58289 / NRRL A-6831</strain>
    </source>
</reference>
<dbReference type="Proteomes" id="UP000016800">
    <property type="component" value="Chromosome V"/>
</dbReference>
<organism evidence="2 3">
    <name type="scientific">Gibberella fujikuroi (strain CBS 195.34 / IMI 58289 / NRRL A-6831)</name>
    <name type="common">Bakanae and foot rot disease fungus</name>
    <name type="synonym">Fusarium fujikuroi</name>
    <dbReference type="NCBI Taxonomy" id="1279085"/>
    <lineage>
        <taxon>Eukaryota</taxon>
        <taxon>Fungi</taxon>
        <taxon>Dikarya</taxon>
        <taxon>Ascomycota</taxon>
        <taxon>Pezizomycotina</taxon>
        <taxon>Sordariomycetes</taxon>
        <taxon>Hypocreomycetidae</taxon>
        <taxon>Hypocreales</taxon>
        <taxon>Nectriaceae</taxon>
        <taxon>Fusarium</taxon>
        <taxon>Fusarium fujikuroi species complex</taxon>
    </lineage>
</organism>
<evidence type="ECO:0000313" key="2">
    <source>
        <dbReference type="EMBL" id="CCT69091.1"/>
    </source>
</evidence>
<dbReference type="VEuPathDB" id="FungiDB:FFUJ_08027"/>